<organism evidence="2 3">
    <name type="scientific">Maudiozyma humilis</name>
    <name type="common">Sour dough yeast</name>
    <name type="synonym">Kazachstania humilis</name>
    <dbReference type="NCBI Taxonomy" id="51915"/>
    <lineage>
        <taxon>Eukaryota</taxon>
        <taxon>Fungi</taxon>
        <taxon>Dikarya</taxon>
        <taxon>Ascomycota</taxon>
        <taxon>Saccharomycotina</taxon>
        <taxon>Saccharomycetes</taxon>
        <taxon>Saccharomycetales</taxon>
        <taxon>Saccharomycetaceae</taxon>
        <taxon>Maudiozyma</taxon>
    </lineage>
</organism>
<dbReference type="InterPro" id="IPR032704">
    <property type="entry name" value="Cms1"/>
</dbReference>
<dbReference type="EMBL" id="BTGD01000001">
    <property type="protein sequence ID" value="GMM53829.1"/>
    <property type="molecule type" value="Genomic_DNA"/>
</dbReference>
<feature type="compositionally biased region" description="Basic residues" evidence="1">
    <location>
        <begin position="71"/>
        <end position="80"/>
    </location>
</feature>
<evidence type="ECO:0000313" key="2">
    <source>
        <dbReference type="EMBL" id="GMM53829.1"/>
    </source>
</evidence>
<feature type="compositionally biased region" description="Basic and acidic residues" evidence="1">
    <location>
        <begin position="81"/>
        <end position="96"/>
    </location>
</feature>
<gene>
    <name evidence="2" type="ORF">DAKH74_004450</name>
</gene>
<feature type="compositionally biased region" description="Basic and acidic residues" evidence="1">
    <location>
        <begin position="55"/>
        <end position="64"/>
    </location>
</feature>
<dbReference type="Proteomes" id="UP001377567">
    <property type="component" value="Unassembled WGS sequence"/>
</dbReference>
<proteinExistence type="predicted"/>
<dbReference type="AlphaFoldDB" id="A0AAV5RQL7"/>
<reference evidence="2 3" key="1">
    <citation type="journal article" date="2023" name="Elife">
        <title>Identification of key yeast species and microbe-microbe interactions impacting larval growth of Drosophila in the wild.</title>
        <authorList>
            <person name="Mure A."/>
            <person name="Sugiura Y."/>
            <person name="Maeda R."/>
            <person name="Honda K."/>
            <person name="Sakurai N."/>
            <person name="Takahashi Y."/>
            <person name="Watada M."/>
            <person name="Katoh T."/>
            <person name="Gotoh A."/>
            <person name="Gotoh Y."/>
            <person name="Taniguchi I."/>
            <person name="Nakamura K."/>
            <person name="Hayashi T."/>
            <person name="Katayama T."/>
            <person name="Uemura T."/>
            <person name="Hattori Y."/>
        </authorList>
    </citation>
    <scope>NUCLEOTIDE SEQUENCE [LARGE SCALE GENOMIC DNA]</scope>
    <source>
        <strain evidence="2 3">KH-74</strain>
    </source>
</reference>
<protein>
    <submittedName>
        <fullName evidence="2">Cms1 protein</fullName>
    </submittedName>
</protein>
<sequence>MSNPDDLDDGLLYDYNSGEEQADVLNGSDVEAENESKTKNESKEDSPIPVSKKRSAADSEKSGEDAAPMSKRQKKLAKRSKFNDKKKEQRQYELSKKSNLPKSSPEEISEYFTTLIRSKNPDLSALELEELYLKKTDFLSTARYTEERTLENFPDFIKQFTKAPRTIIFSLTNLRVADVFRTLNTERTCVKLFAKNKLKDDERTVDTVFDTKNKKLSNIRYFVCTPARLSKLFEHSDAFFQGKEKLDVILDASFLDPKENTLLTADDAIVLAKTLRTLLDKKSSVKVLLY</sequence>
<evidence type="ECO:0000313" key="3">
    <source>
        <dbReference type="Proteomes" id="UP001377567"/>
    </source>
</evidence>
<feature type="compositionally biased region" description="Acidic residues" evidence="1">
    <location>
        <begin position="1"/>
        <end position="11"/>
    </location>
</feature>
<keyword evidence="3" id="KW-1185">Reference proteome</keyword>
<comment type="caution">
    <text evidence="2">The sequence shown here is derived from an EMBL/GenBank/DDBJ whole genome shotgun (WGS) entry which is preliminary data.</text>
</comment>
<dbReference type="PANTHER" id="PTHR24030">
    <property type="entry name" value="PROTEIN CMSS1"/>
    <property type="match status" value="1"/>
</dbReference>
<dbReference type="GO" id="GO:0005634">
    <property type="term" value="C:nucleus"/>
    <property type="evidence" value="ECO:0007669"/>
    <property type="project" value="TreeGrafter"/>
</dbReference>
<dbReference type="GO" id="GO:0030686">
    <property type="term" value="C:90S preribosome"/>
    <property type="evidence" value="ECO:0007669"/>
    <property type="project" value="TreeGrafter"/>
</dbReference>
<evidence type="ECO:0000256" key="1">
    <source>
        <dbReference type="SAM" id="MobiDB-lite"/>
    </source>
</evidence>
<name>A0AAV5RQL7_MAUHU</name>
<dbReference type="Pfam" id="PF14617">
    <property type="entry name" value="CMS1"/>
    <property type="match status" value="1"/>
</dbReference>
<dbReference type="PANTHER" id="PTHR24030:SF0">
    <property type="entry name" value="PROTEIN CMSS1"/>
    <property type="match status" value="1"/>
</dbReference>
<feature type="compositionally biased region" description="Basic and acidic residues" evidence="1">
    <location>
        <begin position="34"/>
        <end position="46"/>
    </location>
</feature>
<feature type="region of interest" description="Disordered" evidence="1">
    <location>
        <begin position="1"/>
        <end position="105"/>
    </location>
</feature>
<accession>A0AAV5RQL7</accession>